<dbReference type="GO" id="GO:0016491">
    <property type="term" value="F:oxidoreductase activity"/>
    <property type="evidence" value="ECO:0007669"/>
    <property type="project" value="UniProtKB-KW"/>
</dbReference>
<dbReference type="InterPro" id="IPR007803">
    <property type="entry name" value="Asp/Arg/Pro-Hydrxlase"/>
</dbReference>
<comment type="caution">
    <text evidence="5">The sequence shown here is derived from an EMBL/GenBank/DDBJ whole genome shotgun (WGS) entry which is preliminary data.</text>
</comment>
<dbReference type="GO" id="GO:0016020">
    <property type="term" value="C:membrane"/>
    <property type="evidence" value="ECO:0007669"/>
    <property type="project" value="TreeGrafter"/>
</dbReference>
<keyword evidence="6" id="KW-1185">Reference proteome</keyword>
<organism evidence="5 6">
    <name type="scientific">Homarus americanus</name>
    <name type="common">American lobster</name>
    <dbReference type="NCBI Taxonomy" id="6706"/>
    <lineage>
        <taxon>Eukaryota</taxon>
        <taxon>Metazoa</taxon>
        <taxon>Ecdysozoa</taxon>
        <taxon>Arthropoda</taxon>
        <taxon>Crustacea</taxon>
        <taxon>Multicrustacea</taxon>
        <taxon>Malacostraca</taxon>
        <taxon>Eumalacostraca</taxon>
        <taxon>Eucarida</taxon>
        <taxon>Decapoda</taxon>
        <taxon>Pleocyemata</taxon>
        <taxon>Astacidea</taxon>
        <taxon>Nephropoidea</taxon>
        <taxon>Nephropidae</taxon>
        <taxon>Homarus</taxon>
    </lineage>
</organism>
<keyword evidence="3" id="KW-1133">Transmembrane helix</keyword>
<evidence type="ECO:0000259" key="4">
    <source>
        <dbReference type="Pfam" id="PF05118"/>
    </source>
</evidence>
<proteinExistence type="inferred from homology"/>
<name>A0A8J5NBR0_HOMAM</name>
<evidence type="ECO:0000256" key="2">
    <source>
        <dbReference type="ARBA" id="ARBA00023002"/>
    </source>
</evidence>
<comment type="similarity">
    <text evidence="1">Belongs to the aspartyl/asparaginyl beta-hydroxylase family.</text>
</comment>
<dbReference type="Proteomes" id="UP000747542">
    <property type="component" value="Unassembled WGS sequence"/>
</dbReference>
<dbReference type="PANTHER" id="PTHR46332:SF5">
    <property type="entry name" value="ASPARTATE BETA-HYDROXYLASE DOMAIN CONTAINING 2"/>
    <property type="match status" value="1"/>
</dbReference>
<dbReference type="Pfam" id="PF05118">
    <property type="entry name" value="Asp_Arg_Hydrox"/>
    <property type="match status" value="1"/>
</dbReference>
<evidence type="ECO:0000256" key="1">
    <source>
        <dbReference type="ARBA" id="ARBA00007730"/>
    </source>
</evidence>
<keyword evidence="3" id="KW-0812">Transmembrane</keyword>
<evidence type="ECO:0000313" key="5">
    <source>
        <dbReference type="EMBL" id="KAG7177395.1"/>
    </source>
</evidence>
<sequence length="350" mass="40213">MGVRECCATFLAGLPNPALPFLPALVMGTSFAAFFLFMFYKKYTNLPVKVILIHMLKKIFYLLPTHDHSESETCKNPGCVRCKKYEELKTQIVQKMKEIRANKPEFISQQLEDAVKKIEYESSPFSKCELDDEPKKKKSNLELQKPTLFYMELAANPYWNDFEVYKKELGFLKLNFSIILKDFMSVFNALKNGDNWGWKLNDIDNGHWCIFPFIDQGRMNKSNSQRCPNVSAILEALPSLMKDCVFGNACFSILYPDSHIEPHHGPSNVRLRCHLGLNIPDGCWLEVAGTQYKWKKEETVLFDDSFEHSATFVNQSSSSQATPRAVLLVDFWHPDITSQEKEVLLELLAP</sequence>
<evidence type="ECO:0000313" key="6">
    <source>
        <dbReference type="Proteomes" id="UP000747542"/>
    </source>
</evidence>
<keyword evidence="3" id="KW-0472">Membrane</keyword>
<feature type="domain" description="Aspartyl/asparaginy/proline hydroxylase" evidence="4">
    <location>
        <begin position="175"/>
        <end position="334"/>
    </location>
</feature>
<dbReference type="PANTHER" id="PTHR46332">
    <property type="entry name" value="ASPARTATE BETA-HYDROXYLASE DOMAIN-CONTAINING PROTEIN 2"/>
    <property type="match status" value="1"/>
</dbReference>
<gene>
    <name evidence="5" type="primary">Asphd2-L</name>
    <name evidence="5" type="ORF">Hamer_G016682</name>
</gene>
<protein>
    <submittedName>
        <fullName evidence="5">Aspartate beta-hydroxylase domain-containing protein 2-like</fullName>
    </submittedName>
</protein>
<dbReference type="OrthoDB" id="438431at2759"/>
<keyword evidence="2" id="KW-0560">Oxidoreductase</keyword>
<accession>A0A8J5NBR0</accession>
<feature type="transmembrane region" description="Helical" evidence="3">
    <location>
        <begin position="21"/>
        <end position="40"/>
    </location>
</feature>
<reference evidence="5" key="1">
    <citation type="journal article" date="2021" name="Sci. Adv.">
        <title>The American lobster genome reveals insights on longevity, neural, and immune adaptations.</title>
        <authorList>
            <person name="Polinski J.M."/>
            <person name="Zimin A.V."/>
            <person name="Clark K.F."/>
            <person name="Kohn A.B."/>
            <person name="Sadowski N."/>
            <person name="Timp W."/>
            <person name="Ptitsyn A."/>
            <person name="Khanna P."/>
            <person name="Romanova D.Y."/>
            <person name="Williams P."/>
            <person name="Greenwood S.J."/>
            <person name="Moroz L.L."/>
            <person name="Walt D.R."/>
            <person name="Bodnar A.G."/>
        </authorList>
    </citation>
    <scope>NUCLEOTIDE SEQUENCE</scope>
    <source>
        <strain evidence="5">GMGI-L3</strain>
    </source>
</reference>
<dbReference type="AlphaFoldDB" id="A0A8J5NBR0"/>
<evidence type="ECO:0000256" key="3">
    <source>
        <dbReference type="SAM" id="Phobius"/>
    </source>
</evidence>
<dbReference type="EMBL" id="JAHLQT010002318">
    <property type="protein sequence ID" value="KAG7177395.1"/>
    <property type="molecule type" value="Genomic_DNA"/>
</dbReference>
<dbReference type="InterPro" id="IPR051821">
    <property type="entry name" value="Asp/Asn_beta-hydroxylase"/>
</dbReference>